<evidence type="ECO:0000259" key="10">
    <source>
        <dbReference type="PROSITE" id="PS50109"/>
    </source>
</evidence>
<dbReference type="PROSITE" id="PS50885">
    <property type="entry name" value="HAMP"/>
    <property type="match status" value="1"/>
</dbReference>
<dbReference type="InterPro" id="IPR003594">
    <property type="entry name" value="HATPase_dom"/>
</dbReference>
<keyword evidence="6" id="KW-0418">Kinase</keyword>
<accession>A0A2U1SM24</accession>
<evidence type="ECO:0000256" key="2">
    <source>
        <dbReference type="ARBA" id="ARBA00004370"/>
    </source>
</evidence>
<reference evidence="12 13" key="1">
    <citation type="journal article" date="2018" name="Appl. Microbiol. Biotechnol.">
        <title>Co-cultivation of the strictly anaerobic methanogen Methanosarcina barkeri with aerobic methanotrophs in an oxygen-limited membrane bioreactor.</title>
        <authorList>
            <person name="In 't Zandt M.H."/>
            <person name="van den Bosch T.J.M."/>
            <person name="Rijkers R."/>
            <person name="van Kessel M.A.H.J."/>
            <person name="Jetten M.S.M."/>
            <person name="Welte C.U."/>
        </authorList>
    </citation>
    <scope>NUCLEOTIDE SEQUENCE [LARGE SCALE GENOMIC DNA]</scope>
    <source>
        <strain evidence="12 13">DSM 17706</strain>
    </source>
</reference>
<dbReference type="GO" id="GO:0000155">
    <property type="term" value="F:phosphorelay sensor kinase activity"/>
    <property type="evidence" value="ECO:0007669"/>
    <property type="project" value="InterPro"/>
</dbReference>
<dbReference type="CDD" id="cd00082">
    <property type="entry name" value="HisKA"/>
    <property type="match status" value="1"/>
</dbReference>
<dbReference type="InterPro" id="IPR003661">
    <property type="entry name" value="HisK_dim/P_dom"/>
</dbReference>
<evidence type="ECO:0000256" key="7">
    <source>
        <dbReference type="ARBA" id="ARBA00023012"/>
    </source>
</evidence>
<keyword evidence="9" id="KW-0812">Transmembrane</keyword>
<dbReference type="InterPro" id="IPR050736">
    <property type="entry name" value="Sensor_HK_Regulatory"/>
</dbReference>
<dbReference type="Gene3D" id="3.30.450.40">
    <property type="match status" value="1"/>
</dbReference>
<dbReference type="SMART" id="SM00387">
    <property type="entry name" value="HATPase_c"/>
    <property type="match status" value="1"/>
</dbReference>
<sequence>MMMTFLSRFSIPTKIAGGFGALICLLIAVAAISYQGLTAARSDFGEYRRLARQNNALARIQTNLDEIRLHADEWLLGGREESIRRLRDEAARSVSGITEATRLFEDDRRALDVLRRIEADGRDYVATFFELVKLGRPLANGDDKSRSADAETNERDRLLQDLLNRLGPAMDSAIETMRSANFAAQDALGPRAATEIDQTATAAVAASAVALVIGLVAAALTSAAIIRPITTMTSAMRQLAEGDLSVAIPAQDSRDEIGVMASALQFFKEALIRRERRRALNAELAELSIALQLATTPSAFAEQLLAFLAPRLSAGLALFFVRDADKERFHAVGGYACDASAALSRSFEIGEGLPGQCVASRRMIVVTDVPRGSHFIGSGLSAGTPDVVVCVPVGAAEGISGVIEFARYGEFPDIHRELLDLVVPIVALNLGLLERNLETSALLTRTSAQAEELRAQTDELQTSEEELRLQREELQIANDRLAEKSRKLEEQAGALEAAKLEAEMRADELAETNRYKSQFLANMSHELRTPLNSILILANTLAEDEKLDADEIESAKVIGESGNHLLALINDILDLAKIEAGKLELVDESIRLDEMLNSVARTFAAQAERKAVALVVEADPATPPVIRADRRRLVQVLFNLVGNAVKFTDRGEVRVVASPAEGGVRIAVSDTGVGIAPDQIETVFSAFHQADGA</sequence>
<dbReference type="Pfam" id="PF00672">
    <property type="entry name" value="HAMP"/>
    <property type="match status" value="1"/>
</dbReference>
<organism evidence="12 13">
    <name type="scientific">Methylosinus sporium</name>
    <dbReference type="NCBI Taxonomy" id="428"/>
    <lineage>
        <taxon>Bacteria</taxon>
        <taxon>Pseudomonadati</taxon>
        <taxon>Pseudomonadota</taxon>
        <taxon>Alphaproteobacteria</taxon>
        <taxon>Hyphomicrobiales</taxon>
        <taxon>Methylocystaceae</taxon>
        <taxon>Methylosinus</taxon>
    </lineage>
</organism>
<dbReference type="SUPFAM" id="SSF47384">
    <property type="entry name" value="Homodimeric domain of signal transducing histidine kinase"/>
    <property type="match status" value="1"/>
</dbReference>
<evidence type="ECO:0000313" key="13">
    <source>
        <dbReference type="Proteomes" id="UP000245137"/>
    </source>
</evidence>
<keyword evidence="8" id="KW-0175">Coiled coil</keyword>
<evidence type="ECO:0000256" key="9">
    <source>
        <dbReference type="SAM" id="Phobius"/>
    </source>
</evidence>
<dbReference type="CDD" id="cd06225">
    <property type="entry name" value="HAMP"/>
    <property type="match status" value="1"/>
</dbReference>
<dbReference type="Pfam" id="PF02518">
    <property type="entry name" value="HATPase_c"/>
    <property type="match status" value="1"/>
</dbReference>
<protein>
    <recommendedName>
        <fullName evidence="3">histidine kinase</fullName>
        <ecNumber evidence="3">2.7.13.3</ecNumber>
    </recommendedName>
</protein>
<dbReference type="PANTHER" id="PTHR43711">
    <property type="entry name" value="TWO-COMPONENT HISTIDINE KINASE"/>
    <property type="match status" value="1"/>
</dbReference>
<comment type="subcellular location">
    <subcellularLocation>
        <location evidence="2">Membrane</location>
    </subcellularLocation>
</comment>
<feature type="domain" description="Histidine kinase" evidence="10">
    <location>
        <begin position="522"/>
        <end position="693"/>
    </location>
</feature>
<dbReference type="PANTHER" id="PTHR43711:SF26">
    <property type="entry name" value="SENSOR HISTIDINE KINASE RCSC"/>
    <property type="match status" value="1"/>
</dbReference>
<evidence type="ECO:0000256" key="8">
    <source>
        <dbReference type="SAM" id="Coils"/>
    </source>
</evidence>
<feature type="non-terminal residue" evidence="12">
    <location>
        <position position="693"/>
    </location>
</feature>
<dbReference type="SUPFAM" id="SSF158472">
    <property type="entry name" value="HAMP domain-like"/>
    <property type="match status" value="1"/>
</dbReference>
<evidence type="ECO:0000256" key="5">
    <source>
        <dbReference type="ARBA" id="ARBA00022679"/>
    </source>
</evidence>
<comment type="caution">
    <text evidence="12">The sequence shown here is derived from an EMBL/GenBank/DDBJ whole genome shotgun (WGS) entry which is preliminary data.</text>
</comment>
<gene>
    <name evidence="12" type="ORF">C5689_17170</name>
</gene>
<proteinExistence type="predicted"/>
<feature type="coiled-coil region" evidence="8">
    <location>
        <begin position="443"/>
        <end position="505"/>
    </location>
</feature>
<dbReference type="InterPro" id="IPR036097">
    <property type="entry name" value="HisK_dim/P_sf"/>
</dbReference>
<feature type="transmembrane region" description="Helical" evidence="9">
    <location>
        <begin position="202"/>
        <end position="226"/>
    </location>
</feature>
<dbReference type="PROSITE" id="PS50109">
    <property type="entry name" value="HIS_KIN"/>
    <property type="match status" value="1"/>
</dbReference>
<keyword evidence="4" id="KW-0597">Phosphoprotein</keyword>
<dbReference type="SMART" id="SM00388">
    <property type="entry name" value="HisKA"/>
    <property type="match status" value="1"/>
</dbReference>
<dbReference type="Pfam" id="PF00512">
    <property type="entry name" value="HisKA"/>
    <property type="match status" value="1"/>
</dbReference>
<dbReference type="InterPro" id="IPR029016">
    <property type="entry name" value="GAF-like_dom_sf"/>
</dbReference>
<keyword evidence="13" id="KW-1185">Reference proteome</keyword>
<dbReference type="Gene3D" id="1.10.287.130">
    <property type="match status" value="1"/>
</dbReference>
<evidence type="ECO:0000256" key="4">
    <source>
        <dbReference type="ARBA" id="ARBA00022553"/>
    </source>
</evidence>
<comment type="catalytic activity">
    <reaction evidence="1">
        <text>ATP + protein L-histidine = ADP + protein N-phospho-L-histidine.</text>
        <dbReference type="EC" id="2.7.13.3"/>
    </reaction>
</comment>
<keyword evidence="9" id="KW-0472">Membrane</keyword>
<dbReference type="InterPro" id="IPR005467">
    <property type="entry name" value="His_kinase_dom"/>
</dbReference>
<evidence type="ECO:0000256" key="3">
    <source>
        <dbReference type="ARBA" id="ARBA00012438"/>
    </source>
</evidence>
<name>A0A2U1SM24_METSR</name>
<dbReference type="EMBL" id="PUIV01000041">
    <property type="protein sequence ID" value="PWB92650.1"/>
    <property type="molecule type" value="Genomic_DNA"/>
</dbReference>
<dbReference type="SMART" id="SM00304">
    <property type="entry name" value="HAMP"/>
    <property type="match status" value="1"/>
</dbReference>
<dbReference type="SUPFAM" id="SSF55874">
    <property type="entry name" value="ATPase domain of HSP90 chaperone/DNA topoisomerase II/histidine kinase"/>
    <property type="match status" value="1"/>
</dbReference>
<evidence type="ECO:0000313" key="12">
    <source>
        <dbReference type="EMBL" id="PWB92650.1"/>
    </source>
</evidence>
<evidence type="ECO:0000256" key="6">
    <source>
        <dbReference type="ARBA" id="ARBA00022777"/>
    </source>
</evidence>
<dbReference type="InterPro" id="IPR036890">
    <property type="entry name" value="HATPase_C_sf"/>
</dbReference>
<dbReference type="EC" id="2.7.13.3" evidence="3"/>
<dbReference type="Pfam" id="PF13185">
    <property type="entry name" value="GAF_2"/>
    <property type="match status" value="1"/>
</dbReference>
<dbReference type="InterPro" id="IPR003660">
    <property type="entry name" value="HAMP_dom"/>
</dbReference>
<keyword evidence="5" id="KW-0808">Transferase</keyword>
<keyword evidence="7" id="KW-0902">Two-component regulatory system</keyword>
<keyword evidence="9" id="KW-1133">Transmembrane helix</keyword>
<evidence type="ECO:0000259" key="11">
    <source>
        <dbReference type="PROSITE" id="PS50885"/>
    </source>
</evidence>
<dbReference type="OrthoDB" id="7321800at2"/>
<dbReference type="Gene3D" id="6.10.340.10">
    <property type="match status" value="1"/>
</dbReference>
<dbReference type="AlphaFoldDB" id="A0A2U1SM24"/>
<evidence type="ECO:0000256" key="1">
    <source>
        <dbReference type="ARBA" id="ARBA00000085"/>
    </source>
</evidence>
<dbReference type="GO" id="GO:0016020">
    <property type="term" value="C:membrane"/>
    <property type="evidence" value="ECO:0007669"/>
    <property type="project" value="UniProtKB-SubCell"/>
</dbReference>
<dbReference type="Proteomes" id="UP000245137">
    <property type="component" value="Unassembled WGS sequence"/>
</dbReference>
<dbReference type="SUPFAM" id="SSF55781">
    <property type="entry name" value="GAF domain-like"/>
    <property type="match status" value="1"/>
</dbReference>
<dbReference type="RefSeq" id="WP_146188414.1">
    <property type="nucleotide sequence ID" value="NZ_PUIV01000041.1"/>
</dbReference>
<dbReference type="Gene3D" id="3.30.565.10">
    <property type="entry name" value="Histidine kinase-like ATPase, C-terminal domain"/>
    <property type="match status" value="1"/>
</dbReference>
<dbReference type="InterPro" id="IPR003018">
    <property type="entry name" value="GAF"/>
</dbReference>
<feature type="domain" description="HAMP" evidence="11">
    <location>
        <begin position="223"/>
        <end position="276"/>
    </location>
</feature>